<organism evidence="1 2">
    <name type="scientific">Roseibium salinum</name>
    <dbReference type="NCBI Taxonomy" id="1604349"/>
    <lineage>
        <taxon>Bacteria</taxon>
        <taxon>Pseudomonadati</taxon>
        <taxon>Pseudomonadota</taxon>
        <taxon>Alphaproteobacteria</taxon>
        <taxon>Hyphomicrobiales</taxon>
        <taxon>Stappiaceae</taxon>
        <taxon>Roseibium</taxon>
    </lineage>
</organism>
<name>A0ABT3QXH3_9HYPH</name>
<proteinExistence type="predicted"/>
<comment type="caution">
    <text evidence="1">The sequence shown here is derived from an EMBL/GenBank/DDBJ whole genome shotgun (WGS) entry which is preliminary data.</text>
</comment>
<sequence>MIKGAAKVHEPAVSDEQAETLWWPDFRVVALDNARWQVKLLSAKACDWVRRRTEPPLASDAGKLMITELASLNLLICSARESGLKIEYVGPHQVVRF</sequence>
<accession>A0ABT3QXH3</accession>
<evidence type="ECO:0000313" key="1">
    <source>
        <dbReference type="EMBL" id="MCX2721541.1"/>
    </source>
</evidence>
<dbReference type="EMBL" id="JAPEVI010000002">
    <property type="protein sequence ID" value="MCX2721541.1"/>
    <property type="molecule type" value="Genomic_DNA"/>
</dbReference>
<dbReference type="Proteomes" id="UP001300261">
    <property type="component" value="Unassembled WGS sequence"/>
</dbReference>
<gene>
    <name evidence="1" type="ORF">ON753_03845</name>
</gene>
<evidence type="ECO:0000313" key="2">
    <source>
        <dbReference type="Proteomes" id="UP001300261"/>
    </source>
</evidence>
<protein>
    <submittedName>
        <fullName evidence="1">Uncharacterized protein</fullName>
    </submittedName>
</protein>
<reference evidence="1 2" key="1">
    <citation type="journal article" date="2016" name="Int. J. Syst. Evol. Microbiol.">
        <title>Labrenzia salina sp. nov., isolated from the rhizosphere of the halophyte Arthrocnemum macrostachyum.</title>
        <authorList>
            <person name="Camacho M."/>
            <person name="Redondo-Gomez S."/>
            <person name="Rodriguez-Llorente I."/>
            <person name="Rohde M."/>
            <person name="Sproer C."/>
            <person name="Schumann P."/>
            <person name="Klenk H.P."/>
            <person name="Montero-Calasanz M.D.C."/>
        </authorList>
    </citation>
    <scope>NUCLEOTIDE SEQUENCE [LARGE SCALE GENOMIC DNA]</scope>
    <source>
        <strain evidence="1 2">DSM 29163</strain>
    </source>
</reference>
<dbReference type="RefSeq" id="WP_265961236.1">
    <property type="nucleotide sequence ID" value="NZ_JAPEVI010000002.1"/>
</dbReference>
<keyword evidence="2" id="KW-1185">Reference proteome</keyword>